<reference evidence="1" key="2">
    <citation type="submission" date="2020-09" db="EMBL/GenBank/DDBJ databases">
        <authorList>
            <person name="Sun Q."/>
            <person name="Kim S."/>
        </authorList>
    </citation>
    <scope>NUCLEOTIDE SEQUENCE</scope>
    <source>
        <strain evidence="1">KCTC 42650</strain>
    </source>
</reference>
<reference evidence="1" key="1">
    <citation type="journal article" date="2014" name="Int. J. Syst. Evol. Microbiol.">
        <title>Complete genome sequence of Corynebacterium casei LMG S-19264T (=DSM 44701T), isolated from a smear-ripened cheese.</title>
        <authorList>
            <consortium name="US DOE Joint Genome Institute (JGI-PGF)"/>
            <person name="Walter F."/>
            <person name="Albersmeier A."/>
            <person name="Kalinowski J."/>
            <person name="Ruckert C."/>
        </authorList>
    </citation>
    <scope>NUCLEOTIDE SEQUENCE</scope>
    <source>
        <strain evidence="1">KCTC 42650</strain>
    </source>
</reference>
<dbReference type="AlphaFoldDB" id="A0A8J3H118"/>
<evidence type="ECO:0000313" key="1">
    <source>
        <dbReference type="EMBL" id="GHF65376.1"/>
    </source>
</evidence>
<name>A0A8J3H118_9RHOB</name>
<evidence type="ECO:0008006" key="3">
    <source>
        <dbReference type="Google" id="ProtNLM"/>
    </source>
</evidence>
<dbReference type="RefSeq" id="WP_088665146.1">
    <property type="nucleotide sequence ID" value="NZ_BNCJ01000016.1"/>
</dbReference>
<gene>
    <name evidence="1" type="ORF">GCM10017056_40760</name>
</gene>
<dbReference type="Proteomes" id="UP000626220">
    <property type="component" value="Unassembled WGS sequence"/>
</dbReference>
<comment type="caution">
    <text evidence="1">The sequence shown here is derived from an EMBL/GenBank/DDBJ whole genome shotgun (WGS) entry which is preliminary data.</text>
</comment>
<proteinExistence type="predicted"/>
<accession>A0A8J3H118</accession>
<keyword evidence="2" id="KW-1185">Reference proteome</keyword>
<sequence length="63" mass="6752">MTQDDLEQVYEALAVALDDCAAEERELYLAKLALALCDTIGAAAPCLAIIDECRTGLARHSRG</sequence>
<evidence type="ECO:0000313" key="2">
    <source>
        <dbReference type="Proteomes" id="UP000626220"/>
    </source>
</evidence>
<protein>
    <recommendedName>
        <fullName evidence="3">DUF2783 domain-containing protein</fullName>
    </recommendedName>
</protein>
<dbReference type="EMBL" id="BNCJ01000016">
    <property type="protein sequence ID" value="GHF65376.1"/>
    <property type="molecule type" value="Genomic_DNA"/>
</dbReference>
<organism evidence="1 2">
    <name type="scientific">Seohaeicola zhoushanensis</name>
    <dbReference type="NCBI Taxonomy" id="1569283"/>
    <lineage>
        <taxon>Bacteria</taxon>
        <taxon>Pseudomonadati</taxon>
        <taxon>Pseudomonadota</taxon>
        <taxon>Alphaproteobacteria</taxon>
        <taxon>Rhodobacterales</taxon>
        <taxon>Roseobacteraceae</taxon>
        <taxon>Seohaeicola</taxon>
    </lineage>
</organism>